<evidence type="ECO:0000313" key="6">
    <source>
        <dbReference type="EMBL" id="QTX05362.1"/>
    </source>
</evidence>
<dbReference type="InterPro" id="IPR046335">
    <property type="entry name" value="LacI/GalR-like_sensor"/>
</dbReference>
<dbReference type="InterPro" id="IPR000843">
    <property type="entry name" value="HTH_LacI"/>
</dbReference>
<dbReference type="GO" id="GO:0000976">
    <property type="term" value="F:transcription cis-regulatory region binding"/>
    <property type="evidence" value="ECO:0007669"/>
    <property type="project" value="TreeGrafter"/>
</dbReference>
<proteinExistence type="predicted"/>
<organism evidence="6 7">
    <name type="scientific">Agromyces archimandritae</name>
    <dbReference type="NCBI Taxonomy" id="2781962"/>
    <lineage>
        <taxon>Bacteria</taxon>
        <taxon>Bacillati</taxon>
        <taxon>Actinomycetota</taxon>
        <taxon>Actinomycetes</taxon>
        <taxon>Micrococcales</taxon>
        <taxon>Microbacteriaceae</taxon>
        <taxon>Agromyces</taxon>
    </lineage>
</organism>
<keyword evidence="1" id="KW-0805">Transcription regulation</keyword>
<dbReference type="SMART" id="SM00354">
    <property type="entry name" value="HTH_LACI"/>
    <property type="match status" value="1"/>
</dbReference>
<sequence>MARHAGVSMGTVSNVLNHPAKVSEQTIARVRDAIDTLGFVRDANASSLAAGGSRSIGLVVINLGNSMFVDVARGAQTAAHTAGLNLLLAGSEDSFAVQGANVDSFNEARVQGLLLAPLQDSSSQTRRMTQRGRPVVIVNYDASSDPVCCVVVDNEQVGYLAAKHLLDSGCERIAFLGGEDEKFQPVRLRRRGVRRAMAEAGRPVAFEEIAVDELTDAAGARAADAVAARSPGMRPDGVVAVTDTVAVGFIERALDLGIDVPGQIAVMGCDRNTSAPDCRVPLSSVAMQGYEMGTAAMRLLLDEIAHTPNHVHQRVVLAPSLVVRASTAGFRGGAADSHGTASEDDSSEVVNAG</sequence>
<dbReference type="InterPro" id="IPR010982">
    <property type="entry name" value="Lambda_DNA-bd_dom_sf"/>
</dbReference>
<dbReference type="Gene3D" id="1.10.260.40">
    <property type="entry name" value="lambda repressor-like DNA-binding domains"/>
    <property type="match status" value="1"/>
</dbReference>
<dbReference type="Gene3D" id="3.40.50.2300">
    <property type="match status" value="2"/>
</dbReference>
<dbReference type="PANTHER" id="PTHR30146:SF109">
    <property type="entry name" value="HTH-TYPE TRANSCRIPTIONAL REGULATOR GALS"/>
    <property type="match status" value="1"/>
</dbReference>
<dbReference type="GO" id="GO:0003700">
    <property type="term" value="F:DNA-binding transcription factor activity"/>
    <property type="evidence" value="ECO:0007669"/>
    <property type="project" value="TreeGrafter"/>
</dbReference>
<feature type="region of interest" description="Disordered" evidence="4">
    <location>
        <begin position="331"/>
        <end position="353"/>
    </location>
</feature>
<feature type="domain" description="HTH lacI-type" evidence="5">
    <location>
        <begin position="1"/>
        <end position="50"/>
    </location>
</feature>
<dbReference type="Pfam" id="PF13377">
    <property type="entry name" value="Peripla_BP_3"/>
    <property type="match status" value="1"/>
</dbReference>
<accession>A0A975IP76</accession>
<dbReference type="SUPFAM" id="SSF53822">
    <property type="entry name" value="Periplasmic binding protein-like I"/>
    <property type="match status" value="1"/>
</dbReference>
<keyword evidence="3" id="KW-0804">Transcription</keyword>
<evidence type="ECO:0000259" key="5">
    <source>
        <dbReference type="PROSITE" id="PS50932"/>
    </source>
</evidence>
<dbReference type="PROSITE" id="PS50932">
    <property type="entry name" value="HTH_LACI_2"/>
    <property type="match status" value="1"/>
</dbReference>
<dbReference type="CDD" id="cd06267">
    <property type="entry name" value="PBP1_LacI_sugar_binding-like"/>
    <property type="match status" value="1"/>
</dbReference>
<keyword evidence="7" id="KW-1185">Reference proteome</keyword>
<name>A0A975IP76_9MICO</name>
<dbReference type="CDD" id="cd01392">
    <property type="entry name" value="HTH_LacI"/>
    <property type="match status" value="1"/>
</dbReference>
<protein>
    <submittedName>
        <fullName evidence="6">LacI family DNA-binding transcriptional regulator</fullName>
    </submittedName>
</protein>
<evidence type="ECO:0000256" key="1">
    <source>
        <dbReference type="ARBA" id="ARBA00023015"/>
    </source>
</evidence>
<dbReference type="KEGG" id="aarc:G127AT_03805"/>
<gene>
    <name evidence="6" type="ORF">G127AT_03805</name>
</gene>
<evidence type="ECO:0000313" key="7">
    <source>
        <dbReference type="Proteomes" id="UP000671914"/>
    </source>
</evidence>
<evidence type="ECO:0000256" key="3">
    <source>
        <dbReference type="ARBA" id="ARBA00023163"/>
    </source>
</evidence>
<dbReference type="EMBL" id="CP071696">
    <property type="protein sequence ID" value="QTX05362.1"/>
    <property type="molecule type" value="Genomic_DNA"/>
</dbReference>
<dbReference type="AlphaFoldDB" id="A0A975IP76"/>
<keyword evidence="2 6" id="KW-0238">DNA-binding</keyword>
<evidence type="ECO:0000256" key="2">
    <source>
        <dbReference type="ARBA" id="ARBA00023125"/>
    </source>
</evidence>
<dbReference type="InterPro" id="IPR028082">
    <property type="entry name" value="Peripla_BP_I"/>
</dbReference>
<dbReference type="SUPFAM" id="SSF47413">
    <property type="entry name" value="lambda repressor-like DNA-binding domains"/>
    <property type="match status" value="1"/>
</dbReference>
<dbReference type="Pfam" id="PF00356">
    <property type="entry name" value="LacI"/>
    <property type="match status" value="1"/>
</dbReference>
<dbReference type="PANTHER" id="PTHR30146">
    <property type="entry name" value="LACI-RELATED TRANSCRIPTIONAL REPRESSOR"/>
    <property type="match status" value="1"/>
</dbReference>
<dbReference type="RefSeq" id="WP_210900050.1">
    <property type="nucleotide sequence ID" value="NZ_CP071696.1"/>
</dbReference>
<evidence type="ECO:0000256" key="4">
    <source>
        <dbReference type="SAM" id="MobiDB-lite"/>
    </source>
</evidence>
<reference evidence="6" key="1">
    <citation type="submission" date="2021-03" db="EMBL/GenBank/DDBJ databases">
        <title>Agromyces archimandritus sp. nov., isolated from the cockroach Archimandrita tessellata.</title>
        <authorList>
            <person name="Guzman J."/>
            <person name="Ortuzar M."/>
            <person name="Poehlein A."/>
            <person name="Daniel R."/>
            <person name="Trujillo M."/>
            <person name="Vilcinskas A."/>
        </authorList>
    </citation>
    <scope>NUCLEOTIDE SEQUENCE</scope>
    <source>
        <strain evidence="6">G127AT</strain>
    </source>
</reference>
<dbReference type="Proteomes" id="UP000671914">
    <property type="component" value="Chromosome"/>
</dbReference>